<reference evidence="1" key="2">
    <citation type="journal article" date="2020" name="Nat. Commun.">
        <title>Large-scale genome sequencing of mycorrhizal fungi provides insights into the early evolution of symbiotic traits.</title>
        <authorList>
            <person name="Miyauchi S."/>
            <person name="Kiss E."/>
            <person name="Kuo A."/>
            <person name="Drula E."/>
            <person name="Kohler A."/>
            <person name="Sanchez-Garcia M."/>
            <person name="Morin E."/>
            <person name="Andreopoulos B."/>
            <person name="Barry K.W."/>
            <person name="Bonito G."/>
            <person name="Buee M."/>
            <person name="Carver A."/>
            <person name="Chen C."/>
            <person name="Cichocki N."/>
            <person name="Clum A."/>
            <person name="Culley D."/>
            <person name="Crous P.W."/>
            <person name="Fauchery L."/>
            <person name="Girlanda M."/>
            <person name="Hayes R.D."/>
            <person name="Keri Z."/>
            <person name="LaButti K."/>
            <person name="Lipzen A."/>
            <person name="Lombard V."/>
            <person name="Magnuson J."/>
            <person name="Maillard F."/>
            <person name="Murat C."/>
            <person name="Nolan M."/>
            <person name="Ohm R.A."/>
            <person name="Pangilinan J."/>
            <person name="Pereira M.F."/>
            <person name="Perotto S."/>
            <person name="Peter M."/>
            <person name="Pfister S."/>
            <person name="Riley R."/>
            <person name="Sitrit Y."/>
            <person name="Stielow J.B."/>
            <person name="Szollosi G."/>
            <person name="Zifcakova L."/>
            <person name="Stursova M."/>
            <person name="Spatafora J.W."/>
            <person name="Tedersoo L."/>
            <person name="Vaario L.M."/>
            <person name="Yamada A."/>
            <person name="Yan M."/>
            <person name="Wang P."/>
            <person name="Xu J."/>
            <person name="Bruns T."/>
            <person name="Baldrian P."/>
            <person name="Vilgalys R."/>
            <person name="Dunand C."/>
            <person name="Henrissat B."/>
            <person name="Grigoriev I.V."/>
            <person name="Hibbett D."/>
            <person name="Nagy L.G."/>
            <person name="Martin F.M."/>
        </authorList>
    </citation>
    <scope>NUCLEOTIDE SEQUENCE</scope>
    <source>
        <strain evidence="1">BED1</strain>
    </source>
</reference>
<organism evidence="1 2">
    <name type="scientific">Boletus edulis BED1</name>
    <dbReference type="NCBI Taxonomy" id="1328754"/>
    <lineage>
        <taxon>Eukaryota</taxon>
        <taxon>Fungi</taxon>
        <taxon>Dikarya</taxon>
        <taxon>Basidiomycota</taxon>
        <taxon>Agaricomycotina</taxon>
        <taxon>Agaricomycetes</taxon>
        <taxon>Agaricomycetidae</taxon>
        <taxon>Boletales</taxon>
        <taxon>Boletineae</taxon>
        <taxon>Boletaceae</taxon>
        <taxon>Boletoideae</taxon>
        <taxon>Boletus</taxon>
    </lineage>
</organism>
<dbReference type="Proteomes" id="UP001194468">
    <property type="component" value="Unassembled WGS sequence"/>
</dbReference>
<keyword evidence="2" id="KW-1185">Reference proteome</keyword>
<gene>
    <name evidence="1" type="ORF">L210DRAFT_3499205</name>
</gene>
<name>A0AAD4C8F9_BOLED</name>
<proteinExistence type="predicted"/>
<evidence type="ECO:0000313" key="1">
    <source>
        <dbReference type="EMBL" id="KAF8452142.1"/>
    </source>
</evidence>
<protein>
    <submittedName>
        <fullName evidence="1">Uncharacterized protein</fullName>
    </submittedName>
</protein>
<dbReference type="EMBL" id="WHUW01000001">
    <property type="protein sequence ID" value="KAF8452142.1"/>
    <property type="molecule type" value="Genomic_DNA"/>
</dbReference>
<dbReference type="AlphaFoldDB" id="A0AAD4C8F9"/>
<sequence length="150" mass="16726">MYSIEFDINGCFACGLMDHLPDLMVTVNNIPNSQSNIFTIRKWLIEKVGAMTDLNSLVQIFILVQVKNNTKPVSTSSKLYLITLAAEPLFLEEEFGVLSGGCSSFSPVIAKEIQWIDVKAICFKVFLHTAQGMPDFESSDSIVNNIHIKH</sequence>
<comment type="caution">
    <text evidence="1">The sequence shown here is derived from an EMBL/GenBank/DDBJ whole genome shotgun (WGS) entry which is preliminary data.</text>
</comment>
<reference evidence="1" key="1">
    <citation type="submission" date="2019-10" db="EMBL/GenBank/DDBJ databases">
        <authorList>
            <consortium name="DOE Joint Genome Institute"/>
            <person name="Kuo A."/>
            <person name="Miyauchi S."/>
            <person name="Kiss E."/>
            <person name="Drula E."/>
            <person name="Kohler A."/>
            <person name="Sanchez-Garcia M."/>
            <person name="Andreopoulos B."/>
            <person name="Barry K.W."/>
            <person name="Bonito G."/>
            <person name="Buee M."/>
            <person name="Carver A."/>
            <person name="Chen C."/>
            <person name="Cichocki N."/>
            <person name="Clum A."/>
            <person name="Culley D."/>
            <person name="Crous P.W."/>
            <person name="Fauchery L."/>
            <person name="Girlanda M."/>
            <person name="Hayes R."/>
            <person name="Keri Z."/>
            <person name="LaButti K."/>
            <person name="Lipzen A."/>
            <person name="Lombard V."/>
            <person name="Magnuson J."/>
            <person name="Maillard F."/>
            <person name="Morin E."/>
            <person name="Murat C."/>
            <person name="Nolan M."/>
            <person name="Ohm R."/>
            <person name="Pangilinan J."/>
            <person name="Pereira M."/>
            <person name="Perotto S."/>
            <person name="Peter M."/>
            <person name="Riley R."/>
            <person name="Sitrit Y."/>
            <person name="Stielow B."/>
            <person name="Szollosi G."/>
            <person name="Zifcakova L."/>
            <person name="Stursova M."/>
            <person name="Spatafora J.W."/>
            <person name="Tedersoo L."/>
            <person name="Vaario L.-M."/>
            <person name="Yamada A."/>
            <person name="Yan M."/>
            <person name="Wang P."/>
            <person name="Xu J."/>
            <person name="Bruns T."/>
            <person name="Baldrian P."/>
            <person name="Vilgalys R."/>
            <person name="Henrissat B."/>
            <person name="Grigoriev I.V."/>
            <person name="Hibbett D."/>
            <person name="Nagy L.G."/>
            <person name="Martin F.M."/>
        </authorList>
    </citation>
    <scope>NUCLEOTIDE SEQUENCE</scope>
    <source>
        <strain evidence="1">BED1</strain>
    </source>
</reference>
<evidence type="ECO:0000313" key="2">
    <source>
        <dbReference type="Proteomes" id="UP001194468"/>
    </source>
</evidence>
<accession>A0AAD4C8F9</accession>